<organism evidence="1 2">
    <name type="scientific">Paenibacillus larvae subsp. larvae</name>
    <dbReference type="NCBI Taxonomy" id="147375"/>
    <lineage>
        <taxon>Bacteria</taxon>
        <taxon>Bacillati</taxon>
        <taxon>Bacillota</taxon>
        <taxon>Bacilli</taxon>
        <taxon>Bacillales</taxon>
        <taxon>Paenibacillaceae</taxon>
        <taxon>Paenibacillus</taxon>
    </lineage>
</organism>
<dbReference type="AlphaFoldDB" id="A0A2L1U019"/>
<protein>
    <submittedName>
        <fullName evidence="1">Uncharacterized protein</fullName>
    </submittedName>
</protein>
<proteinExistence type="predicted"/>
<gene>
    <name evidence="1" type="ORF">ERICIII_02117</name>
</gene>
<evidence type="ECO:0000313" key="2">
    <source>
        <dbReference type="Proteomes" id="UP000239833"/>
    </source>
</evidence>
<reference evidence="2" key="1">
    <citation type="submission" date="2017-02" db="EMBL/GenBank/DDBJ databases">
        <title>Delineation of Paenibacillus larvae strains originating from foulbrood outbreaks.</title>
        <authorList>
            <person name="Beims H."/>
            <person name="Bunk B."/>
            <person name="Sproeer C."/>
            <person name="Mohr K.I."/>
            <person name="Pradella S."/>
            <person name="Guenther G."/>
            <person name="Rohde M."/>
            <person name="von der Ohe W."/>
            <person name="Steinert M."/>
        </authorList>
    </citation>
    <scope>NUCLEOTIDE SEQUENCE [LARGE SCALE GENOMIC DNA]</scope>
    <source>
        <strain evidence="2">Eric_III</strain>
    </source>
</reference>
<accession>A0A2L1U019</accession>
<evidence type="ECO:0000313" key="1">
    <source>
        <dbReference type="EMBL" id="AVF26280.1"/>
    </source>
</evidence>
<dbReference type="Proteomes" id="UP000239833">
    <property type="component" value="Chromosome"/>
</dbReference>
<dbReference type="EMBL" id="CP019655">
    <property type="protein sequence ID" value="AVF26280.1"/>
    <property type="molecule type" value="Genomic_DNA"/>
</dbReference>
<sequence length="46" mass="5117">MGILKKYGVCQDLCVNFFKSISPEGEIVFLAQVVANSIREKNGELK</sequence>
<name>A0A2L1U019_9BACL</name>